<dbReference type="GO" id="GO:0004632">
    <property type="term" value="F:phosphopantothenate--cysteine ligase activity"/>
    <property type="evidence" value="ECO:0007669"/>
    <property type="project" value="UniProtKB-UniRule"/>
</dbReference>
<dbReference type="SUPFAM" id="SSF102645">
    <property type="entry name" value="CoaB-like"/>
    <property type="match status" value="1"/>
</dbReference>
<dbReference type="GO" id="GO:0015937">
    <property type="term" value="P:coenzyme A biosynthetic process"/>
    <property type="evidence" value="ECO:0007669"/>
    <property type="project" value="UniProtKB-UniRule"/>
</dbReference>
<comment type="function">
    <text evidence="3">Catalyzes two sequential steps in the biosynthesis of coenzyme A. In the first step cysteine is conjugated to 4'-phosphopantothenate to form 4-phosphopantothenoylcysteine. In the second step the latter compound is decarboxylated to form 4'-phosphopantotheine.</text>
</comment>
<comment type="function">
    <text evidence="4">Catalyzes two steps in the biosynthesis of coenzyme A. In the first step cysteine is conjugated to 4'-phosphopantothenate to form 4-phosphopantothenoylcysteine, in the latter compound is decarboxylated to form 4'-phosphopantotheine.</text>
</comment>
<comment type="caution">
    <text evidence="3">Lacks conserved residue(s) required for the propagation of feature annotation.</text>
</comment>
<comment type="similarity">
    <text evidence="3 4">In the C-terminal section; belongs to the PPC synthetase family.</text>
</comment>
<keyword evidence="3" id="KW-0460">Magnesium</keyword>
<dbReference type="OrthoDB" id="9802554at2"/>
<feature type="binding site" evidence="3">
    <location>
        <position position="356"/>
    </location>
    <ligand>
        <name>CTP</name>
        <dbReference type="ChEBI" id="CHEBI:37563"/>
    </ligand>
</feature>
<keyword evidence="3" id="KW-0479">Metal-binding</keyword>
<feature type="binding site" evidence="3">
    <location>
        <position position="360"/>
    </location>
    <ligand>
        <name>CTP</name>
        <dbReference type="ChEBI" id="CHEBI:37563"/>
    </ligand>
</feature>
<organism evidence="8 9">
    <name type="scientific">Prochlorococcus marinus str. MIT 9116</name>
    <dbReference type="NCBI Taxonomy" id="167544"/>
    <lineage>
        <taxon>Bacteria</taxon>
        <taxon>Bacillati</taxon>
        <taxon>Cyanobacteriota</taxon>
        <taxon>Cyanophyceae</taxon>
        <taxon>Synechococcales</taxon>
        <taxon>Prochlorococcaceae</taxon>
        <taxon>Prochlorococcus</taxon>
    </lineage>
</organism>
<reference evidence="9" key="1">
    <citation type="journal article" date="2014" name="Sci. Data">
        <title>Genomes of diverse isolates of the marine cyanobacterium Prochlorococcus.</title>
        <authorList>
            <person name="Biller S."/>
            <person name="Berube P."/>
            <person name="Thompson J."/>
            <person name="Kelly L."/>
            <person name="Roggensack S."/>
            <person name="Awad L."/>
            <person name="Roache-Johnson K."/>
            <person name="Ding H."/>
            <person name="Giovannoni S.J."/>
            <person name="Moore L.R."/>
            <person name="Chisholm S.W."/>
        </authorList>
    </citation>
    <scope>NUCLEOTIDE SEQUENCE [LARGE SCALE GENOMIC DNA]</scope>
</reference>
<dbReference type="GO" id="GO:0046872">
    <property type="term" value="F:metal ion binding"/>
    <property type="evidence" value="ECO:0007669"/>
    <property type="project" value="UniProtKB-KW"/>
</dbReference>
<dbReference type="InterPro" id="IPR007085">
    <property type="entry name" value="DNA/pantothenate-metab_flavo_C"/>
</dbReference>
<feature type="binding site" evidence="3">
    <location>
        <position position="292"/>
    </location>
    <ligand>
        <name>CTP</name>
        <dbReference type="ChEBI" id="CHEBI:37563"/>
    </ligand>
</feature>
<dbReference type="Gene3D" id="3.40.50.10300">
    <property type="entry name" value="CoaB-like"/>
    <property type="match status" value="1"/>
</dbReference>
<dbReference type="RefSeq" id="WP_032514587.1">
    <property type="nucleotide sequence ID" value="NZ_JNAJ01000018.1"/>
</dbReference>
<name>A0A0A1ZKJ9_PROMR</name>
<dbReference type="GO" id="GO:0071513">
    <property type="term" value="C:phosphopantothenoylcysteine decarboxylase complex"/>
    <property type="evidence" value="ECO:0007669"/>
    <property type="project" value="TreeGrafter"/>
</dbReference>
<dbReference type="AlphaFoldDB" id="A0A0A1ZKJ9"/>
<evidence type="ECO:0000313" key="9">
    <source>
        <dbReference type="Proteomes" id="UP000030491"/>
    </source>
</evidence>
<protein>
    <recommendedName>
        <fullName evidence="3">Coenzyme A biosynthesis bifunctional protein CoaBC</fullName>
    </recommendedName>
    <alternativeName>
        <fullName evidence="3">DNA/pantothenate metabolism flavoprotein</fullName>
    </alternativeName>
    <alternativeName>
        <fullName evidence="3">Phosphopantothenoylcysteine synthetase/decarboxylase</fullName>
        <shortName evidence="3">PPCS-PPCDC</shortName>
    </alternativeName>
    <domain>
        <recommendedName>
            <fullName evidence="3">Phosphopantothenoylcysteine decarboxylase</fullName>
            <shortName evidence="3">PPC decarboxylase</shortName>
            <shortName evidence="3">PPC-DC</shortName>
            <ecNumber evidence="3">4.1.1.36</ecNumber>
        </recommendedName>
        <alternativeName>
            <fullName evidence="3">CoaC</fullName>
        </alternativeName>
    </domain>
    <domain>
        <recommendedName>
            <fullName evidence="3">Phosphopantothenate--cysteine ligase</fullName>
            <ecNumber evidence="3">6.3.2.5</ecNumber>
        </recommendedName>
        <alternativeName>
            <fullName evidence="3">CoaB</fullName>
        </alternativeName>
        <alternativeName>
            <fullName evidence="3">Phosphopantothenoylcysteine synthetase</fullName>
            <shortName evidence="3">PPC synthetase</shortName>
            <shortName evidence="3">PPC-S</shortName>
        </alternativeName>
    </domain>
</protein>
<dbReference type="EC" id="6.3.2.5" evidence="3"/>
<dbReference type="EC" id="4.1.1.36" evidence="3"/>
<keyword evidence="3 4" id="KW-0285">Flavoprotein</keyword>
<dbReference type="GO" id="GO:0010181">
    <property type="term" value="F:FMN binding"/>
    <property type="evidence" value="ECO:0007669"/>
    <property type="project" value="UniProtKB-UniRule"/>
</dbReference>
<dbReference type="Gene3D" id="3.40.50.1950">
    <property type="entry name" value="Flavin prenyltransferase-like"/>
    <property type="match status" value="1"/>
</dbReference>
<proteinExistence type="inferred from homology"/>
<comment type="catalytic activity">
    <reaction evidence="3 4">
        <text>(R)-4'-phosphopantothenate + L-cysteine + CTP = N-[(R)-4-phosphopantothenoyl]-L-cysteine + CMP + diphosphate + H(+)</text>
        <dbReference type="Rhea" id="RHEA:19397"/>
        <dbReference type="ChEBI" id="CHEBI:10986"/>
        <dbReference type="ChEBI" id="CHEBI:15378"/>
        <dbReference type="ChEBI" id="CHEBI:33019"/>
        <dbReference type="ChEBI" id="CHEBI:35235"/>
        <dbReference type="ChEBI" id="CHEBI:37563"/>
        <dbReference type="ChEBI" id="CHEBI:59458"/>
        <dbReference type="ChEBI" id="CHEBI:60377"/>
        <dbReference type="EC" id="6.3.2.5"/>
    </reaction>
</comment>
<feature type="binding site" evidence="3">
    <location>
        <position position="302"/>
    </location>
    <ligand>
        <name>CTP</name>
        <dbReference type="ChEBI" id="CHEBI:37563"/>
    </ligand>
</feature>
<dbReference type="PANTHER" id="PTHR14359">
    <property type="entry name" value="HOMO-OLIGOMERIC FLAVIN CONTAINING CYS DECARBOXYLASE FAMILY"/>
    <property type="match status" value="1"/>
</dbReference>
<dbReference type="GO" id="GO:0004633">
    <property type="term" value="F:phosphopantothenoylcysteine decarboxylase activity"/>
    <property type="evidence" value="ECO:0007669"/>
    <property type="project" value="UniProtKB-UniRule"/>
</dbReference>
<feature type="domain" description="DNA/pantothenate metabolism flavoprotein C-terminal" evidence="7">
    <location>
        <begin position="199"/>
        <end position="414"/>
    </location>
</feature>
<keyword evidence="5" id="KW-0812">Transmembrane</keyword>
<dbReference type="Proteomes" id="UP000030491">
    <property type="component" value="Unassembled WGS sequence"/>
</dbReference>
<keyword evidence="3 4" id="KW-0288">FMN</keyword>
<comment type="pathway">
    <text evidence="3 4">Cofactor biosynthesis; coenzyme A biosynthesis; CoA from (R)-pantothenate: step 2/5.</text>
</comment>
<feature type="binding site" evidence="3">
    <location>
        <position position="339"/>
    </location>
    <ligand>
        <name>CTP</name>
        <dbReference type="ChEBI" id="CHEBI:37563"/>
    </ligand>
</feature>
<evidence type="ECO:0000256" key="3">
    <source>
        <dbReference type="HAMAP-Rule" id="MF_02225"/>
    </source>
</evidence>
<keyword evidence="5" id="KW-0472">Membrane</keyword>
<sequence>MQTKNTESKIKVLLLITGSIAAVRIPLLVSQLAKENYEIRCVLSKNAKKLIQPLSLSILSRNSCILEDDQWSNIQSTPLHIELCNWADILIVAPLTATTLSKWVTGNADGLIPSILIANIKPIIVAPAMNTQMWLNQAVQKNYENIQTYENVLSLQPSEGLLACDAIGIGKIPSNDLIQLAIEFIILHKDNSYRKDLINKEFLITGGCTLENIDAARHISNKSSGAMGLLLSQVAKFRGAQVKYIHGPLKVEKELTDGIERYQIETSFDLIREIKNRISSCDYLFMNAAVSDFKITSDISAKIPKNKINDYLNENFELVPDILKKISESKKDNQVFVGFSAFTGSIEEAKIKIKKKIIQKGCDYLFANPIDLAGQGFGVLAQNEGWLFDTKIMEYHIKKTSKIDLANKLITQIISVNK</sequence>
<keyword evidence="3" id="KW-0511">Multifunctional enzyme</keyword>
<dbReference type="InterPro" id="IPR003382">
    <property type="entry name" value="Flavoprotein"/>
</dbReference>
<keyword evidence="3 4" id="KW-0436">Ligase</keyword>
<dbReference type="Pfam" id="PF04127">
    <property type="entry name" value="DFP"/>
    <property type="match status" value="1"/>
</dbReference>
<keyword evidence="1 3" id="KW-0210">Decarboxylase</keyword>
<comment type="cofactor">
    <cofactor evidence="3">
        <name>Mg(2+)</name>
        <dbReference type="ChEBI" id="CHEBI:18420"/>
    </cofactor>
</comment>
<dbReference type="InterPro" id="IPR005252">
    <property type="entry name" value="CoaBC"/>
</dbReference>
<evidence type="ECO:0000256" key="1">
    <source>
        <dbReference type="ARBA" id="ARBA00022793"/>
    </source>
</evidence>
<dbReference type="GO" id="GO:0015941">
    <property type="term" value="P:pantothenate catabolic process"/>
    <property type="evidence" value="ECO:0007669"/>
    <property type="project" value="InterPro"/>
</dbReference>
<evidence type="ECO:0000313" key="8">
    <source>
        <dbReference type="EMBL" id="KGF89935.1"/>
    </source>
</evidence>
<evidence type="ECO:0000256" key="2">
    <source>
        <dbReference type="ARBA" id="ARBA00023239"/>
    </source>
</evidence>
<evidence type="ECO:0000256" key="5">
    <source>
        <dbReference type="SAM" id="Phobius"/>
    </source>
</evidence>
<evidence type="ECO:0000259" key="6">
    <source>
        <dbReference type="Pfam" id="PF02441"/>
    </source>
</evidence>
<feature type="active site" description="Proton donor" evidence="3">
    <location>
        <position position="164"/>
    </location>
</feature>
<feature type="transmembrane region" description="Helical" evidence="5">
    <location>
        <begin position="12"/>
        <end position="33"/>
    </location>
</feature>
<feature type="binding site" evidence="3">
    <location>
        <begin position="320"/>
        <end position="323"/>
    </location>
    <ligand>
        <name>CTP</name>
        <dbReference type="ChEBI" id="CHEBI:37563"/>
    </ligand>
</feature>
<comment type="similarity">
    <text evidence="3 4">In the N-terminal section; belongs to the HFCD (homo-oligomeric flavin containing Cys decarboxylase) superfamily.</text>
</comment>
<evidence type="ECO:0000259" key="7">
    <source>
        <dbReference type="Pfam" id="PF04127"/>
    </source>
</evidence>
<comment type="pathway">
    <text evidence="3 4">Cofactor biosynthesis; coenzyme A biosynthesis; CoA from (R)-pantothenate: step 3/5.</text>
</comment>
<dbReference type="PANTHER" id="PTHR14359:SF6">
    <property type="entry name" value="PHOSPHOPANTOTHENOYLCYSTEINE DECARBOXYLASE"/>
    <property type="match status" value="1"/>
</dbReference>
<dbReference type="UniPathway" id="UPA00241">
    <property type="reaction ID" value="UER00353"/>
</dbReference>
<dbReference type="InterPro" id="IPR035929">
    <property type="entry name" value="CoaB-like_sf"/>
</dbReference>
<dbReference type="InterPro" id="IPR036551">
    <property type="entry name" value="Flavin_trans-like"/>
</dbReference>
<dbReference type="SUPFAM" id="SSF52507">
    <property type="entry name" value="Homo-oligomeric flavin-containing Cys decarboxylases, HFCD"/>
    <property type="match status" value="1"/>
</dbReference>
<comment type="catalytic activity">
    <reaction evidence="3 4">
        <text>N-[(R)-4-phosphopantothenoyl]-L-cysteine + H(+) = (R)-4'-phosphopantetheine + CO2</text>
        <dbReference type="Rhea" id="RHEA:16793"/>
        <dbReference type="ChEBI" id="CHEBI:15378"/>
        <dbReference type="ChEBI" id="CHEBI:16526"/>
        <dbReference type="ChEBI" id="CHEBI:59458"/>
        <dbReference type="ChEBI" id="CHEBI:61723"/>
        <dbReference type="EC" id="4.1.1.36"/>
    </reaction>
</comment>
<dbReference type="EMBL" id="JNAJ01000018">
    <property type="protein sequence ID" value="KGF89935.1"/>
    <property type="molecule type" value="Genomic_DNA"/>
</dbReference>
<comment type="caution">
    <text evidence="8">The sequence shown here is derived from an EMBL/GenBank/DDBJ whole genome shotgun (WGS) entry which is preliminary data.</text>
</comment>
<dbReference type="HAMAP" id="MF_02225">
    <property type="entry name" value="CoaBC"/>
    <property type="match status" value="1"/>
</dbReference>
<dbReference type="NCBIfam" id="TIGR00521">
    <property type="entry name" value="coaBC_dfp"/>
    <property type="match status" value="1"/>
</dbReference>
<accession>A0A0A1ZKJ9</accession>
<gene>
    <name evidence="3" type="primary">coaBC</name>
    <name evidence="8" type="ORF">EU93_1798</name>
</gene>
<dbReference type="Pfam" id="PF02441">
    <property type="entry name" value="Flavoprotein"/>
    <property type="match status" value="1"/>
</dbReference>
<feature type="domain" description="Flavoprotein" evidence="6">
    <location>
        <begin position="11"/>
        <end position="148"/>
    </location>
</feature>
<keyword evidence="2 3" id="KW-0456">Lyase</keyword>
<evidence type="ECO:0000256" key="4">
    <source>
        <dbReference type="RuleBase" id="RU364078"/>
    </source>
</evidence>
<feature type="region of interest" description="Phosphopantothenoylcysteine decarboxylase" evidence="3">
    <location>
        <begin position="1"/>
        <end position="201"/>
    </location>
</feature>
<keyword evidence="5" id="KW-1133">Transmembrane helix</keyword>
<comment type="cofactor">
    <cofactor evidence="3">
        <name>FMN</name>
        <dbReference type="ChEBI" id="CHEBI:58210"/>
    </cofactor>
    <text evidence="3">Binds 1 FMN per subunit.</text>
</comment>
<feature type="region of interest" description="Phosphopantothenate--cysteine ligase" evidence="3">
    <location>
        <begin position="202"/>
        <end position="418"/>
    </location>
</feature>